<name>A0A401YSZ3_9ACTN</name>
<accession>A0A401YSZ3</accession>
<proteinExistence type="predicted"/>
<feature type="compositionally biased region" description="Basic and acidic residues" evidence="1">
    <location>
        <begin position="1"/>
        <end position="10"/>
    </location>
</feature>
<reference evidence="3 4" key="1">
    <citation type="submission" date="2018-12" db="EMBL/GenBank/DDBJ databases">
        <title>Draft genome sequence of Embleya hyalina NBRC 13850T.</title>
        <authorList>
            <person name="Komaki H."/>
            <person name="Hosoyama A."/>
            <person name="Kimura A."/>
            <person name="Ichikawa N."/>
            <person name="Tamura T."/>
        </authorList>
    </citation>
    <scope>NUCLEOTIDE SEQUENCE [LARGE SCALE GENOMIC DNA]</scope>
    <source>
        <strain evidence="3 4">NBRC 13850</strain>
    </source>
</reference>
<evidence type="ECO:0000259" key="2">
    <source>
        <dbReference type="Pfam" id="PF13699"/>
    </source>
</evidence>
<dbReference type="Proteomes" id="UP000286931">
    <property type="component" value="Unassembled WGS sequence"/>
</dbReference>
<keyword evidence="4" id="KW-1185">Reference proteome</keyword>
<protein>
    <recommendedName>
        <fullName evidence="2">eCIS core domain-containing protein</fullName>
    </recommendedName>
</protein>
<dbReference type="Pfam" id="PF13699">
    <property type="entry name" value="eCIS_core"/>
    <property type="match status" value="1"/>
</dbReference>
<evidence type="ECO:0000313" key="3">
    <source>
        <dbReference type="EMBL" id="GCD97714.1"/>
    </source>
</evidence>
<dbReference type="AlphaFoldDB" id="A0A401YSZ3"/>
<dbReference type="OrthoDB" id="9153660at2"/>
<feature type="compositionally biased region" description="Basic and acidic residues" evidence="1">
    <location>
        <begin position="217"/>
        <end position="232"/>
    </location>
</feature>
<dbReference type="RefSeq" id="WP_126639680.1">
    <property type="nucleotide sequence ID" value="NZ_BIFH01000025.1"/>
</dbReference>
<feature type="domain" description="eCIS core" evidence="2">
    <location>
        <begin position="93"/>
        <end position="165"/>
    </location>
</feature>
<sequence>MRTPAADRPRTSSCSAPEPVRRRVVRRATTPGATPAPPSEAERAGALQRSIGNAAVVRMIQRHEHDPDRGHPDSEPPMRRSLVHRVLRSPGVPLDTGVREEMEARFGGADFSGVRLHSGQLARGSAAEVGARAFTSGRHVVVGAGGNGRHTLAHELGHYLQQQQGPVGGEVDPRGLAVSSPTDSWEVAAERQARQVMSGPVPVPHEPAPGIPATRPRSADEEQREDRQARFR</sequence>
<feature type="region of interest" description="Disordered" evidence="1">
    <location>
        <begin position="1"/>
        <end position="82"/>
    </location>
</feature>
<organism evidence="3 4">
    <name type="scientific">Embleya hyalina</name>
    <dbReference type="NCBI Taxonomy" id="516124"/>
    <lineage>
        <taxon>Bacteria</taxon>
        <taxon>Bacillati</taxon>
        <taxon>Actinomycetota</taxon>
        <taxon>Actinomycetes</taxon>
        <taxon>Kitasatosporales</taxon>
        <taxon>Streptomycetaceae</taxon>
        <taxon>Embleya</taxon>
    </lineage>
</organism>
<evidence type="ECO:0000256" key="1">
    <source>
        <dbReference type="SAM" id="MobiDB-lite"/>
    </source>
</evidence>
<dbReference type="EMBL" id="BIFH01000025">
    <property type="protein sequence ID" value="GCD97714.1"/>
    <property type="molecule type" value="Genomic_DNA"/>
</dbReference>
<feature type="region of interest" description="Disordered" evidence="1">
    <location>
        <begin position="176"/>
        <end position="232"/>
    </location>
</feature>
<dbReference type="InterPro" id="IPR025295">
    <property type="entry name" value="eCIS_core_dom"/>
</dbReference>
<feature type="compositionally biased region" description="Pro residues" evidence="1">
    <location>
        <begin position="201"/>
        <end position="210"/>
    </location>
</feature>
<comment type="caution">
    <text evidence="3">The sequence shown here is derived from an EMBL/GenBank/DDBJ whole genome shotgun (WGS) entry which is preliminary data.</text>
</comment>
<feature type="compositionally biased region" description="Basic and acidic residues" evidence="1">
    <location>
        <begin position="61"/>
        <end position="78"/>
    </location>
</feature>
<evidence type="ECO:0000313" key="4">
    <source>
        <dbReference type="Proteomes" id="UP000286931"/>
    </source>
</evidence>
<gene>
    <name evidence="3" type="ORF">EHYA_05410</name>
</gene>